<protein>
    <recommendedName>
        <fullName evidence="8">Carbamoyltransferase</fullName>
        <ecNumber evidence="8">6.2.-.-</ecNumber>
    </recommendedName>
</protein>
<evidence type="ECO:0000256" key="9">
    <source>
        <dbReference type="PROSITE-ProRule" id="PRU00520"/>
    </source>
</evidence>
<dbReference type="HOGENOM" id="CLU_009164_0_0_7"/>
<dbReference type="eggNOG" id="COG0068">
    <property type="taxonomic scope" value="Bacteria"/>
</dbReference>
<keyword evidence="3" id="KW-0436">Ligase</keyword>
<dbReference type="Gene3D" id="3.30.110.120">
    <property type="match status" value="1"/>
</dbReference>
<dbReference type="PROSITE" id="PS51163">
    <property type="entry name" value="YRDC"/>
    <property type="match status" value="1"/>
</dbReference>
<evidence type="ECO:0000256" key="5">
    <source>
        <dbReference type="ARBA" id="ARBA00022771"/>
    </source>
</evidence>
<dbReference type="InterPro" id="IPR051060">
    <property type="entry name" value="Carbamoyltrans_HypF-like"/>
</dbReference>
<evidence type="ECO:0000256" key="3">
    <source>
        <dbReference type="ARBA" id="ARBA00022598"/>
    </source>
</evidence>
<evidence type="ECO:0000313" key="12">
    <source>
        <dbReference type="EMBL" id="ABC78242.1"/>
    </source>
</evidence>
<dbReference type="Proteomes" id="UP000001933">
    <property type="component" value="Chromosome"/>
</dbReference>
<evidence type="ECO:0000313" key="13">
    <source>
        <dbReference type="Proteomes" id="UP000001933"/>
    </source>
</evidence>
<keyword evidence="13" id="KW-1185">Reference proteome</keyword>
<comment type="catalytic activity">
    <reaction evidence="7">
        <text>C-terminal L-cysteinyl-[HypE protein] + carbamoyl phosphate + ATP + H2O = C-terminal S-carboxamide-L-cysteinyl-[HypE protein] + AMP + phosphate + diphosphate + H(+)</text>
        <dbReference type="Rhea" id="RHEA:55636"/>
        <dbReference type="Rhea" id="RHEA-COMP:14247"/>
        <dbReference type="Rhea" id="RHEA-COMP:14392"/>
        <dbReference type="ChEBI" id="CHEBI:15377"/>
        <dbReference type="ChEBI" id="CHEBI:15378"/>
        <dbReference type="ChEBI" id="CHEBI:30616"/>
        <dbReference type="ChEBI" id="CHEBI:33019"/>
        <dbReference type="ChEBI" id="CHEBI:43474"/>
        <dbReference type="ChEBI" id="CHEBI:58228"/>
        <dbReference type="ChEBI" id="CHEBI:76913"/>
        <dbReference type="ChEBI" id="CHEBI:139126"/>
        <dbReference type="ChEBI" id="CHEBI:456215"/>
    </reaction>
</comment>
<dbReference type="Pfam" id="PF22521">
    <property type="entry name" value="HypF_C_2"/>
    <property type="match status" value="1"/>
</dbReference>
<dbReference type="GO" id="GO:0008270">
    <property type="term" value="F:zinc ion binding"/>
    <property type="evidence" value="ECO:0007669"/>
    <property type="project" value="UniProtKB-KW"/>
</dbReference>
<dbReference type="Gene3D" id="3.90.870.50">
    <property type="match status" value="1"/>
</dbReference>
<keyword evidence="4" id="KW-0479">Metal-binding</keyword>
<feature type="active site" evidence="9">
    <location>
        <position position="34"/>
    </location>
</feature>
<dbReference type="GO" id="GO:0016743">
    <property type="term" value="F:carboxyl- or carbamoyltransferase activity"/>
    <property type="evidence" value="ECO:0007669"/>
    <property type="project" value="UniProtKB-UniRule"/>
</dbReference>
<dbReference type="GO" id="GO:0051604">
    <property type="term" value="P:protein maturation"/>
    <property type="evidence" value="ECO:0007669"/>
    <property type="project" value="TreeGrafter"/>
</dbReference>
<keyword evidence="6" id="KW-0862">Zinc</keyword>
<dbReference type="STRING" id="56780.SYN_00600"/>
<accession>Q2LVY1</accession>
<organism evidence="12 13">
    <name type="scientific">Syntrophus aciditrophicus (strain SB)</name>
    <dbReference type="NCBI Taxonomy" id="56780"/>
    <lineage>
        <taxon>Bacteria</taxon>
        <taxon>Pseudomonadati</taxon>
        <taxon>Thermodesulfobacteriota</taxon>
        <taxon>Syntrophia</taxon>
        <taxon>Syntrophales</taxon>
        <taxon>Syntrophaceae</taxon>
        <taxon>Syntrophus</taxon>
    </lineage>
</organism>
<dbReference type="PANTHER" id="PTHR42959:SF1">
    <property type="entry name" value="CARBAMOYLTRANSFERASE HYPF"/>
    <property type="match status" value="1"/>
</dbReference>
<dbReference type="Pfam" id="PF01300">
    <property type="entry name" value="Sua5_yciO_yrdC"/>
    <property type="match status" value="1"/>
</dbReference>
<dbReference type="InterPro" id="IPR001792">
    <property type="entry name" value="Acylphosphatase-like_dom"/>
</dbReference>
<dbReference type="Pfam" id="PF07503">
    <property type="entry name" value="zf-HYPF"/>
    <property type="match status" value="2"/>
</dbReference>
<dbReference type="FunCoup" id="Q2LVY1">
    <property type="interactions" value="42"/>
</dbReference>
<sequence length="778" mass="85995">MACRTDRGLSQFMSRKIRRVRCLFTGIVQGVGFRPYIYRMATNYSLGGFVCNIPEGVVAEVEGTAPQIEAFLSAVPKELPPAAALTALSNTDVSLLGETEFQIISSRAEGNKAVLIAPDIAVCENCLREFRDPGDRRYRYPFINCTDCGPRLTIIRDVPYDREKTSMACFPLCPQCRAEYENPANRRFHAEPNACPSCGPKLWLTDENGTPFSDDFNDPIAKAIELLSKGKILAVKGLGGFHLAVDATDEGAVRRLRSRKYREEKPLAVMVRDLEAASKIAEIGDRERKLLFSPQRPIVLCRKRGAKEIAPSVAPGVPDRGIMLPYTPLHYLLLENTLSALVMTSANQSDEPICIGNREALKRLKGIADAYLLHNRDILVRCDDSVATVTQGKTFMIRRSRGYAPKPIPLLRSCPNVLALGPQLKTTLCILKGNLAYLSPHIGDMDTPEARKFHQESLQLMERIAQCRPDVLACDLHPAYYTTRLAEELPHRTVLRIQHHHAHIVSAMAENGLTGKVIGLAMDGTGYGTDGTAWGCEFLLADEVDFQRAGHLRPYPLPGSDRAVREPWRAAVSLLRESYGEFWREIAGNLPLKDHAPHFELLDKMMAHGLNSPPTSSLGRVFDAVAALLGIRQVVNFEGQAAMALEAMASAPAEKTYTFDIFEGDRIVLDLRPLIRAIVQEQLSGREPQKIASDFHRTLSRALAAVTAKIRMRTGIEKAVLSGGCFQNRILLDSVARELEQEGFAVYLHRDLPPNDGCIALGQAVAAAARMERQEAGR</sequence>
<keyword evidence="5" id="KW-0863">Zinc-finger</keyword>
<evidence type="ECO:0000256" key="1">
    <source>
        <dbReference type="ARBA" id="ARBA00004711"/>
    </source>
</evidence>
<dbReference type="PANTHER" id="PTHR42959">
    <property type="entry name" value="CARBAMOYLTRANSFERASE"/>
    <property type="match status" value="1"/>
</dbReference>
<evidence type="ECO:0000256" key="2">
    <source>
        <dbReference type="ARBA" id="ARBA00008097"/>
    </source>
</evidence>
<dbReference type="SUPFAM" id="SSF55821">
    <property type="entry name" value="YrdC/RibB"/>
    <property type="match status" value="1"/>
</dbReference>
<dbReference type="InterPro" id="IPR006070">
    <property type="entry name" value="Sua5-like_dom"/>
</dbReference>
<comment type="pathway">
    <text evidence="1">Protein modification; [NiFe] hydrogenase maturation.</text>
</comment>
<dbReference type="EC" id="6.2.-.-" evidence="8"/>
<evidence type="ECO:0000256" key="8">
    <source>
        <dbReference type="PIRNR" id="PIRNR006256"/>
    </source>
</evidence>
<dbReference type="InterPro" id="IPR041440">
    <property type="entry name" value="HypF_C"/>
</dbReference>
<evidence type="ECO:0000259" key="11">
    <source>
        <dbReference type="PROSITE" id="PS51163"/>
    </source>
</evidence>
<dbReference type="NCBIfam" id="TIGR00143">
    <property type="entry name" value="hypF"/>
    <property type="match status" value="1"/>
</dbReference>
<dbReference type="EMBL" id="CP000252">
    <property type="protein sequence ID" value="ABC78242.1"/>
    <property type="molecule type" value="Genomic_DNA"/>
</dbReference>
<dbReference type="InterPro" id="IPR011125">
    <property type="entry name" value="Znf_HypF"/>
</dbReference>
<dbReference type="UniPathway" id="UPA00335"/>
<dbReference type="GO" id="GO:0003725">
    <property type="term" value="F:double-stranded RNA binding"/>
    <property type="evidence" value="ECO:0007669"/>
    <property type="project" value="InterPro"/>
</dbReference>
<dbReference type="Pfam" id="PF17788">
    <property type="entry name" value="HypF_C"/>
    <property type="match status" value="1"/>
</dbReference>
<dbReference type="Gene3D" id="3.30.420.40">
    <property type="match status" value="1"/>
</dbReference>
<dbReference type="InterPro" id="IPR036046">
    <property type="entry name" value="Acylphosphatase-like_dom_sf"/>
</dbReference>
<reference evidence="12 13" key="1">
    <citation type="journal article" date="2007" name="Proc. Natl. Acad. Sci. U.S.A.">
        <title>The genome of Syntrophus aciditrophicus: life at the thermodynamic limit of microbial growth.</title>
        <authorList>
            <person name="McInerney M.J."/>
            <person name="Rohlin L."/>
            <person name="Mouttaki H."/>
            <person name="Kim U."/>
            <person name="Krupp R.S."/>
            <person name="Rios-Hernandez L."/>
            <person name="Sieber J."/>
            <person name="Struchtemeyer C.G."/>
            <person name="Bhattacharyya A."/>
            <person name="Campbell J.W."/>
            <person name="Gunsalus R.P."/>
        </authorList>
    </citation>
    <scope>NUCLEOTIDE SEQUENCE [LARGE SCALE GENOMIC DNA]</scope>
    <source>
        <strain evidence="12 13">SB</strain>
    </source>
</reference>
<dbReference type="GO" id="GO:0016874">
    <property type="term" value="F:ligase activity"/>
    <property type="evidence" value="ECO:0007669"/>
    <property type="project" value="UniProtKB-UniRule"/>
</dbReference>
<dbReference type="PROSITE" id="PS51160">
    <property type="entry name" value="ACYLPHOSPHATASE_3"/>
    <property type="match status" value="1"/>
</dbReference>
<keyword evidence="9" id="KW-0378">Hydrolase</keyword>
<feature type="domain" description="Acylphosphatase-like" evidence="10">
    <location>
        <begin position="19"/>
        <end position="105"/>
    </location>
</feature>
<feature type="active site" evidence="9">
    <location>
        <position position="52"/>
    </location>
</feature>
<comment type="catalytic activity">
    <reaction evidence="9">
        <text>an acyl phosphate + H2O = a carboxylate + phosphate + H(+)</text>
        <dbReference type="Rhea" id="RHEA:14965"/>
        <dbReference type="ChEBI" id="CHEBI:15377"/>
        <dbReference type="ChEBI" id="CHEBI:15378"/>
        <dbReference type="ChEBI" id="CHEBI:29067"/>
        <dbReference type="ChEBI" id="CHEBI:43474"/>
        <dbReference type="ChEBI" id="CHEBI:59918"/>
        <dbReference type="EC" id="3.6.1.7"/>
    </reaction>
</comment>
<evidence type="ECO:0000259" key="10">
    <source>
        <dbReference type="PROSITE" id="PS51160"/>
    </source>
</evidence>
<comment type="similarity">
    <text evidence="2 8">Belongs to the carbamoyltransferase HypF family.</text>
</comment>
<dbReference type="FunFam" id="3.30.420.40:FF:000124">
    <property type="entry name" value="Carbamoyltransferase HypF"/>
    <property type="match status" value="1"/>
</dbReference>
<evidence type="ECO:0000256" key="4">
    <source>
        <dbReference type="ARBA" id="ARBA00022723"/>
    </source>
</evidence>
<dbReference type="GO" id="GO:0003998">
    <property type="term" value="F:acylphosphatase activity"/>
    <property type="evidence" value="ECO:0007669"/>
    <property type="project" value="UniProtKB-EC"/>
</dbReference>
<dbReference type="InParanoid" id="Q2LVY1"/>
<name>Q2LVY1_SYNAS</name>
<dbReference type="Pfam" id="PF00708">
    <property type="entry name" value="Acylphosphatase"/>
    <property type="match status" value="1"/>
</dbReference>
<dbReference type="SUPFAM" id="SSF54975">
    <property type="entry name" value="Acylphosphatase/BLUF domain-like"/>
    <property type="match status" value="1"/>
</dbReference>
<feature type="domain" description="YrdC-like" evidence="11">
    <location>
        <begin position="217"/>
        <end position="402"/>
    </location>
</feature>
<dbReference type="InterPro" id="IPR004421">
    <property type="entry name" value="Carbamoyltransferase_HypF"/>
</dbReference>
<dbReference type="AlphaFoldDB" id="Q2LVY1"/>
<evidence type="ECO:0000256" key="7">
    <source>
        <dbReference type="ARBA" id="ARBA00048220"/>
    </source>
</evidence>
<proteinExistence type="inferred from homology"/>
<gene>
    <name evidence="12" type="ORF">SYN_00600</name>
</gene>
<dbReference type="InterPro" id="IPR017945">
    <property type="entry name" value="DHBP_synth_RibB-like_a/b_dom"/>
</dbReference>
<dbReference type="KEGG" id="sat:SYN_00600"/>
<dbReference type="InterPro" id="IPR055128">
    <property type="entry name" value="HypF_C_2"/>
</dbReference>
<dbReference type="Gene3D" id="3.30.420.360">
    <property type="match status" value="1"/>
</dbReference>
<dbReference type="PIRSF" id="PIRSF006256">
    <property type="entry name" value="CMPcnvr_hdrg_mat"/>
    <property type="match status" value="1"/>
</dbReference>
<evidence type="ECO:0000256" key="6">
    <source>
        <dbReference type="ARBA" id="ARBA00022833"/>
    </source>
</evidence>